<proteinExistence type="predicted"/>
<comment type="caution">
    <text evidence="3">The sequence shown here is derived from an EMBL/GenBank/DDBJ whole genome shotgun (WGS) entry which is preliminary data.</text>
</comment>
<protein>
    <recommendedName>
        <fullName evidence="5">BZIP transcription factor</fullName>
    </recommendedName>
</protein>
<evidence type="ECO:0000256" key="2">
    <source>
        <dbReference type="SAM" id="SignalP"/>
    </source>
</evidence>
<evidence type="ECO:0000256" key="1">
    <source>
        <dbReference type="SAM" id="Coils"/>
    </source>
</evidence>
<gene>
    <name evidence="3" type="ORF">ABR189_24050</name>
</gene>
<keyword evidence="1" id="KW-0175">Coiled coil</keyword>
<evidence type="ECO:0000313" key="3">
    <source>
        <dbReference type="EMBL" id="MET7000486.1"/>
    </source>
</evidence>
<feature type="coiled-coil region" evidence="1">
    <location>
        <begin position="206"/>
        <end position="240"/>
    </location>
</feature>
<sequence>MKKLSLVTLSMLCTLCVNAQIQTLQSVTDNGNATTKNIWVGMAPFAGLPEHALNLGGKLKIFGNPTTFTLDVDGTQPTIYRSGVNGLTYPFDTYDNLILQAGTVNKDLVFVTGSTPTPRMVVKGNGNVGIGTSSPGSYKLAVEGTIGARKVKVTQQTTWADFVFQDDYQLQALPDLEKYIQQNKHLPDIPSAKEVQQNGIDLGEMNAKLLQKIEELTLHIIELNKKNTALEQRMAAMERKEK</sequence>
<dbReference type="EMBL" id="JBEXAC010000002">
    <property type="protein sequence ID" value="MET7000486.1"/>
    <property type="molecule type" value="Genomic_DNA"/>
</dbReference>
<feature type="signal peptide" evidence="2">
    <location>
        <begin position="1"/>
        <end position="19"/>
    </location>
</feature>
<dbReference type="RefSeq" id="WP_354663045.1">
    <property type="nucleotide sequence ID" value="NZ_JBEXAC010000002.1"/>
</dbReference>
<dbReference type="Proteomes" id="UP001549749">
    <property type="component" value="Unassembled WGS sequence"/>
</dbReference>
<evidence type="ECO:0008006" key="5">
    <source>
        <dbReference type="Google" id="ProtNLM"/>
    </source>
</evidence>
<keyword evidence="4" id="KW-1185">Reference proteome</keyword>
<keyword evidence="2" id="KW-0732">Signal</keyword>
<name>A0ABV2TBS1_9BACT</name>
<reference evidence="3 4" key="1">
    <citation type="submission" date="2024-06" db="EMBL/GenBank/DDBJ databases">
        <title>Chitinophaga defluvii sp. nov., isolated from municipal sewage.</title>
        <authorList>
            <person name="Zhang L."/>
        </authorList>
    </citation>
    <scope>NUCLEOTIDE SEQUENCE [LARGE SCALE GENOMIC DNA]</scope>
    <source>
        <strain evidence="3 4">H8</strain>
    </source>
</reference>
<organism evidence="3 4">
    <name type="scientific">Chitinophaga defluvii</name>
    <dbReference type="NCBI Taxonomy" id="3163343"/>
    <lineage>
        <taxon>Bacteria</taxon>
        <taxon>Pseudomonadati</taxon>
        <taxon>Bacteroidota</taxon>
        <taxon>Chitinophagia</taxon>
        <taxon>Chitinophagales</taxon>
        <taxon>Chitinophagaceae</taxon>
        <taxon>Chitinophaga</taxon>
    </lineage>
</organism>
<evidence type="ECO:0000313" key="4">
    <source>
        <dbReference type="Proteomes" id="UP001549749"/>
    </source>
</evidence>
<feature type="chain" id="PRO_5046121814" description="BZIP transcription factor" evidence="2">
    <location>
        <begin position="20"/>
        <end position="242"/>
    </location>
</feature>
<accession>A0ABV2TBS1</accession>